<sequence>MGEVITDKKEIEEILLNSPYLRLGVCRDKDPYIVPMAFGYKDGAIYLHSSKKGKKIEILKVNPNVCFEADAYYGLVPSDRPCSYDMKYESVTGSGTATILEDEEEIREGLAVIAGRYHGGNYDPRSLNTGGLAVIRIAVKEMTGRKNLID</sequence>
<dbReference type="HOGENOM" id="CLU_067890_1_2_2"/>
<protein>
    <submittedName>
        <fullName evidence="1">Pyridoxamine 5'-phosphate oxidase-related FMN-binding protein</fullName>
    </submittedName>
</protein>
<evidence type="ECO:0000313" key="1">
    <source>
        <dbReference type="EMBL" id="ADN35213.1"/>
    </source>
</evidence>
<dbReference type="RefSeq" id="WP_013328391.1">
    <property type="nucleotide sequence ID" value="NC_014507.1"/>
</dbReference>
<gene>
    <name evidence="1" type="ordered locus">Mpet_0439</name>
</gene>
<dbReference type="Pfam" id="PF12900">
    <property type="entry name" value="Pyridox_ox_2"/>
    <property type="match status" value="1"/>
</dbReference>
<keyword evidence="2" id="KW-1185">Reference proteome</keyword>
<dbReference type="SUPFAM" id="SSF50475">
    <property type="entry name" value="FMN-binding split barrel"/>
    <property type="match status" value="1"/>
</dbReference>
<dbReference type="Proteomes" id="UP000006565">
    <property type="component" value="Chromosome"/>
</dbReference>
<reference evidence="1 2" key="1">
    <citation type="journal article" date="2010" name="Stand. Genomic Sci.">
        <title>Complete genome sequence of Methanoplanus petrolearius type strain (SEBR 4847).</title>
        <authorList>
            <person name="Brambilla E."/>
            <person name="Djao O.D."/>
            <person name="Daligault H."/>
            <person name="Lapidus A."/>
            <person name="Lucas S."/>
            <person name="Hammon N."/>
            <person name="Nolan M."/>
            <person name="Tice H."/>
            <person name="Cheng J.F."/>
            <person name="Han C."/>
            <person name="Tapia R."/>
            <person name="Goodwin L."/>
            <person name="Pitluck S."/>
            <person name="Liolios K."/>
            <person name="Ivanova N."/>
            <person name="Mavromatis K."/>
            <person name="Mikhailova N."/>
            <person name="Pati A."/>
            <person name="Chen A."/>
            <person name="Palaniappan K."/>
            <person name="Land M."/>
            <person name="Hauser L."/>
            <person name="Chang Y.J."/>
            <person name="Jeffries C.D."/>
            <person name="Rohde M."/>
            <person name="Spring S."/>
            <person name="Sikorski J."/>
            <person name="Goker M."/>
            <person name="Woyke T."/>
            <person name="Bristow J."/>
            <person name="Eisen J.A."/>
            <person name="Markowitz V."/>
            <person name="Hugenholtz P."/>
            <person name="Kyrpides N.C."/>
            <person name="Klenk H.P."/>
        </authorList>
    </citation>
    <scope>NUCLEOTIDE SEQUENCE [LARGE SCALE GENOMIC DNA]</scope>
    <source>
        <strain evidence="2">DSM 11571 / OCM 486 / SEBR 4847</strain>
    </source>
</reference>
<name>E1RGK2_METP4</name>
<dbReference type="KEGG" id="mpi:Mpet_0439"/>
<dbReference type="InterPro" id="IPR012349">
    <property type="entry name" value="Split_barrel_FMN-bd"/>
</dbReference>
<dbReference type="eggNOG" id="arCOG00520">
    <property type="taxonomic scope" value="Archaea"/>
</dbReference>
<dbReference type="EMBL" id="CP002117">
    <property type="protein sequence ID" value="ADN35213.1"/>
    <property type="molecule type" value="Genomic_DNA"/>
</dbReference>
<accession>E1RGK2</accession>
<proteinExistence type="predicted"/>
<dbReference type="STRING" id="679926.Mpet_0439"/>
<evidence type="ECO:0000313" key="2">
    <source>
        <dbReference type="Proteomes" id="UP000006565"/>
    </source>
</evidence>
<dbReference type="GeneID" id="9742887"/>
<dbReference type="InterPro" id="IPR024747">
    <property type="entry name" value="Pyridox_Oxase-rel"/>
</dbReference>
<dbReference type="PANTHER" id="PTHR34071">
    <property type="entry name" value="5-NITROIMIDAZOLE ANTIBIOTICS RESISTANCE PROTEIN, NIMA-FAMILY-RELATED PROTEIN-RELATED"/>
    <property type="match status" value="1"/>
</dbReference>
<dbReference type="OrthoDB" id="953at2157"/>
<dbReference type="PANTHER" id="PTHR34071:SF2">
    <property type="entry name" value="FLAVIN-NUCLEOTIDE-BINDING PROTEIN"/>
    <property type="match status" value="1"/>
</dbReference>
<organism evidence="1 2">
    <name type="scientific">Methanolacinia petrolearia (strain DSM 11571 / OCM 486 / SEBR 4847)</name>
    <name type="common">Methanoplanus petrolearius</name>
    <dbReference type="NCBI Taxonomy" id="679926"/>
    <lineage>
        <taxon>Archaea</taxon>
        <taxon>Methanobacteriati</taxon>
        <taxon>Methanobacteriota</taxon>
        <taxon>Stenosarchaea group</taxon>
        <taxon>Methanomicrobia</taxon>
        <taxon>Methanomicrobiales</taxon>
        <taxon>Methanomicrobiaceae</taxon>
        <taxon>Methanolacinia</taxon>
    </lineage>
</organism>
<dbReference type="Gene3D" id="2.30.110.10">
    <property type="entry name" value="Electron Transport, Fmn-binding Protein, Chain A"/>
    <property type="match status" value="1"/>
</dbReference>
<dbReference type="AlphaFoldDB" id="E1RGK2"/>